<evidence type="ECO:0000259" key="9">
    <source>
        <dbReference type="PROSITE" id="PS50048"/>
    </source>
</evidence>
<dbReference type="OrthoDB" id="9970124at2759"/>
<dbReference type="GO" id="GO:0006351">
    <property type="term" value="P:DNA-templated transcription"/>
    <property type="evidence" value="ECO:0007669"/>
    <property type="project" value="InterPro"/>
</dbReference>
<accession>A0A6G1HXE5</accession>
<dbReference type="CDD" id="cd12148">
    <property type="entry name" value="fungal_TF_MHR"/>
    <property type="match status" value="1"/>
</dbReference>
<protein>
    <recommendedName>
        <fullName evidence="9">Zn(2)-C6 fungal-type domain-containing protein</fullName>
    </recommendedName>
</protein>
<dbReference type="SMART" id="SM00906">
    <property type="entry name" value="Fungal_trans"/>
    <property type="match status" value="1"/>
</dbReference>
<proteinExistence type="predicted"/>
<dbReference type="SUPFAM" id="SSF57701">
    <property type="entry name" value="Zn2/Cys6 DNA-binding domain"/>
    <property type="match status" value="1"/>
</dbReference>
<keyword evidence="2" id="KW-0479">Metal-binding</keyword>
<dbReference type="InterPro" id="IPR001138">
    <property type="entry name" value="Zn2Cys6_DnaBD"/>
</dbReference>
<dbReference type="GO" id="GO:0000981">
    <property type="term" value="F:DNA-binding transcription factor activity, RNA polymerase II-specific"/>
    <property type="evidence" value="ECO:0007669"/>
    <property type="project" value="InterPro"/>
</dbReference>
<evidence type="ECO:0000313" key="10">
    <source>
        <dbReference type="EMBL" id="KAF2400581.1"/>
    </source>
</evidence>
<keyword evidence="4" id="KW-0805">Transcription regulation</keyword>
<dbReference type="CDD" id="cd00067">
    <property type="entry name" value="GAL4"/>
    <property type="match status" value="1"/>
</dbReference>
<name>A0A6G1HXE5_9PEZI</name>
<evidence type="ECO:0000313" key="11">
    <source>
        <dbReference type="Proteomes" id="UP000799640"/>
    </source>
</evidence>
<evidence type="ECO:0000256" key="8">
    <source>
        <dbReference type="SAM" id="MobiDB-lite"/>
    </source>
</evidence>
<evidence type="ECO:0000256" key="7">
    <source>
        <dbReference type="ARBA" id="ARBA00023242"/>
    </source>
</evidence>
<dbReference type="GO" id="GO:0043565">
    <property type="term" value="F:sequence-specific DNA binding"/>
    <property type="evidence" value="ECO:0007669"/>
    <property type="project" value="TreeGrafter"/>
</dbReference>
<dbReference type="InterPro" id="IPR052202">
    <property type="entry name" value="Yeast_MetPath_Reg"/>
</dbReference>
<dbReference type="PANTHER" id="PTHR47782:SF12">
    <property type="entry name" value="ZN(II)2CYS6 TRANSCRIPTION FACTOR (EUROFUNG)"/>
    <property type="match status" value="1"/>
</dbReference>
<feature type="domain" description="Zn(2)-C6 fungal-type" evidence="9">
    <location>
        <begin position="33"/>
        <end position="63"/>
    </location>
</feature>
<gene>
    <name evidence="10" type="ORF">EJ06DRAFT_581691</name>
</gene>
<evidence type="ECO:0000256" key="4">
    <source>
        <dbReference type="ARBA" id="ARBA00023015"/>
    </source>
</evidence>
<dbReference type="SMART" id="SM00066">
    <property type="entry name" value="GAL4"/>
    <property type="match status" value="1"/>
</dbReference>
<dbReference type="AlphaFoldDB" id="A0A6G1HXE5"/>
<keyword evidence="11" id="KW-1185">Reference proteome</keyword>
<dbReference type="PANTHER" id="PTHR47782">
    <property type="entry name" value="ZN(II)2CYS6 TRANSCRIPTION FACTOR (EUROFUNG)-RELATED"/>
    <property type="match status" value="1"/>
</dbReference>
<sequence>MTMAKPISPPASTTTTTTSTTGDKPRRARVALACRRCKTRKQKCDGLRPSCSNCTSFDAECKYIKPARMSRTDPYLKATEERVAELESILEKEGIVTEGNERWRQMNEQALSEESENGEGRRPAKRARSGESVSSPGTEGGWPARSVDVHARVANPLEGILRDLSLEASGGFIGASSSISMSRMVSSLLKDQEAFGRGLRPEEHLTPKSLSDADEDVYVDTASIPQDVADTLLRSYLKHISTRWPIIHSAYLRSLHARRSSLSDSYEKGVLHHVYSCGGRFLETTGETGLFYSEQHHLAGMQYLDSILACNDVRSVQVLILLAIYSLRSPKGPGAYTYIGLSMRLCIDLGMHRAAPKKYSLLESEMRKRIFWTCYCLDRQVSIVLGRPFAVSDRDIDAELPLDVDESTQDALVLEAAATAAATSSTNGPSATSTSLSCFIHICRLRRIESAIQQSIYRVDRPPLGSNVEAEVEPFLRQLEEWKERIPSDARQHSADKPSATTDTRVIDGYGYYMVYYYKCLRFLLHPVLSAPTAHHRLIKKCAEACGGVCQTYKKLHQSISVGFSLMALHSVFLAGLTLVYCTWSAPQEVFSITTSNDMNACSIVLYIITERWPGAKRYRDMYEAIKQSVFESIETHAYEPRRAIRSMDTALIGSLDQSEEGGKEVSRMVADMAGEPIVLDEDDGDVLVPTMAASLMAATMPRGVRDGLTGMEEAEFGVQTYDEGMPFGSADGMQDFDLWNVPMIA</sequence>
<dbReference type="InterPro" id="IPR007219">
    <property type="entry name" value="XnlR_reg_dom"/>
</dbReference>
<dbReference type="Gene3D" id="4.10.240.10">
    <property type="entry name" value="Zn(2)-C6 fungal-type DNA-binding domain"/>
    <property type="match status" value="1"/>
</dbReference>
<keyword evidence="6" id="KW-0804">Transcription</keyword>
<dbReference type="Pfam" id="PF00172">
    <property type="entry name" value="Zn_clus"/>
    <property type="match status" value="1"/>
</dbReference>
<organism evidence="10 11">
    <name type="scientific">Trichodelitschia bisporula</name>
    <dbReference type="NCBI Taxonomy" id="703511"/>
    <lineage>
        <taxon>Eukaryota</taxon>
        <taxon>Fungi</taxon>
        <taxon>Dikarya</taxon>
        <taxon>Ascomycota</taxon>
        <taxon>Pezizomycotina</taxon>
        <taxon>Dothideomycetes</taxon>
        <taxon>Dothideomycetes incertae sedis</taxon>
        <taxon>Phaeotrichales</taxon>
        <taxon>Phaeotrichaceae</taxon>
        <taxon>Trichodelitschia</taxon>
    </lineage>
</organism>
<keyword evidence="7" id="KW-0539">Nucleus</keyword>
<dbReference type="InterPro" id="IPR036864">
    <property type="entry name" value="Zn2-C6_fun-type_DNA-bd_sf"/>
</dbReference>
<dbReference type="EMBL" id="ML996694">
    <property type="protein sequence ID" value="KAF2400581.1"/>
    <property type="molecule type" value="Genomic_DNA"/>
</dbReference>
<dbReference type="Proteomes" id="UP000799640">
    <property type="component" value="Unassembled WGS sequence"/>
</dbReference>
<feature type="region of interest" description="Disordered" evidence="8">
    <location>
        <begin position="1"/>
        <end position="27"/>
    </location>
</feature>
<evidence type="ECO:0000256" key="3">
    <source>
        <dbReference type="ARBA" id="ARBA00022833"/>
    </source>
</evidence>
<feature type="region of interest" description="Disordered" evidence="8">
    <location>
        <begin position="108"/>
        <end position="144"/>
    </location>
</feature>
<dbReference type="GO" id="GO:0045944">
    <property type="term" value="P:positive regulation of transcription by RNA polymerase II"/>
    <property type="evidence" value="ECO:0007669"/>
    <property type="project" value="TreeGrafter"/>
</dbReference>
<reference evidence="10" key="1">
    <citation type="journal article" date="2020" name="Stud. Mycol.">
        <title>101 Dothideomycetes genomes: a test case for predicting lifestyles and emergence of pathogens.</title>
        <authorList>
            <person name="Haridas S."/>
            <person name="Albert R."/>
            <person name="Binder M."/>
            <person name="Bloem J."/>
            <person name="Labutti K."/>
            <person name="Salamov A."/>
            <person name="Andreopoulos B."/>
            <person name="Baker S."/>
            <person name="Barry K."/>
            <person name="Bills G."/>
            <person name="Bluhm B."/>
            <person name="Cannon C."/>
            <person name="Castanera R."/>
            <person name="Culley D."/>
            <person name="Daum C."/>
            <person name="Ezra D."/>
            <person name="Gonzalez J."/>
            <person name="Henrissat B."/>
            <person name="Kuo A."/>
            <person name="Liang C."/>
            <person name="Lipzen A."/>
            <person name="Lutzoni F."/>
            <person name="Magnuson J."/>
            <person name="Mondo S."/>
            <person name="Nolan M."/>
            <person name="Ohm R."/>
            <person name="Pangilinan J."/>
            <person name="Park H.-J."/>
            <person name="Ramirez L."/>
            <person name="Alfaro M."/>
            <person name="Sun H."/>
            <person name="Tritt A."/>
            <person name="Yoshinaga Y."/>
            <person name="Zwiers L.-H."/>
            <person name="Turgeon B."/>
            <person name="Goodwin S."/>
            <person name="Spatafora J."/>
            <person name="Crous P."/>
            <person name="Grigoriev I."/>
        </authorList>
    </citation>
    <scope>NUCLEOTIDE SEQUENCE</scope>
    <source>
        <strain evidence="10">CBS 262.69</strain>
    </source>
</reference>
<dbReference type="GO" id="GO:0005634">
    <property type="term" value="C:nucleus"/>
    <property type="evidence" value="ECO:0007669"/>
    <property type="project" value="UniProtKB-SubCell"/>
</dbReference>
<dbReference type="Pfam" id="PF04082">
    <property type="entry name" value="Fungal_trans"/>
    <property type="match status" value="1"/>
</dbReference>
<evidence type="ECO:0000256" key="2">
    <source>
        <dbReference type="ARBA" id="ARBA00022723"/>
    </source>
</evidence>
<dbReference type="GO" id="GO:0008270">
    <property type="term" value="F:zinc ion binding"/>
    <property type="evidence" value="ECO:0007669"/>
    <property type="project" value="InterPro"/>
</dbReference>
<dbReference type="PROSITE" id="PS00463">
    <property type="entry name" value="ZN2_CY6_FUNGAL_1"/>
    <property type="match status" value="1"/>
</dbReference>
<comment type="subcellular location">
    <subcellularLocation>
        <location evidence="1">Nucleus</location>
    </subcellularLocation>
</comment>
<keyword evidence="3" id="KW-0862">Zinc</keyword>
<keyword evidence="5" id="KW-0238">DNA-binding</keyword>
<evidence type="ECO:0000256" key="1">
    <source>
        <dbReference type="ARBA" id="ARBA00004123"/>
    </source>
</evidence>
<dbReference type="PROSITE" id="PS50048">
    <property type="entry name" value="ZN2_CY6_FUNGAL_2"/>
    <property type="match status" value="1"/>
</dbReference>
<evidence type="ECO:0000256" key="5">
    <source>
        <dbReference type="ARBA" id="ARBA00023125"/>
    </source>
</evidence>
<feature type="compositionally biased region" description="Low complexity" evidence="8">
    <location>
        <begin position="12"/>
        <end position="21"/>
    </location>
</feature>
<evidence type="ECO:0000256" key="6">
    <source>
        <dbReference type="ARBA" id="ARBA00023163"/>
    </source>
</evidence>